<dbReference type="EMBL" id="AP024233">
    <property type="protein sequence ID" value="BCO10821.1"/>
    <property type="molecule type" value="Genomic_DNA"/>
</dbReference>
<keyword evidence="2" id="KW-1185">Reference proteome</keyword>
<evidence type="ECO:0000313" key="1">
    <source>
        <dbReference type="EMBL" id="BCO10821.1"/>
    </source>
</evidence>
<gene>
    <name evidence="1" type="ORF">GF1_31970</name>
</gene>
<protein>
    <recommendedName>
        <fullName evidence="3">UspA domain-containing protein</fullName>
    </recommendedName>
</protein>
<organism evidence="1 2">
    <name type="scientific">Desulfolithobacter dissulfuricans</name>
    <dbReference type="NCBI Taxonomy" id="2795293"/>
    <lineage>
        <taxon>Bacteria</taxon>
        <taxon>Pseudomonadati</taxon>
        <taxon>Thermodesulfobacteriota</taxon>
        <taxon>Desulfobulbia</taxon>
        <taxon>Desulfobulbales</taxon>
        <taxon>Desulfobulbaceae</taxon>
        <taxon>Desulfolithobacter</taxon>
    </lineage>
</organism>
<proteinExistence type="predicted"/>
<evidence type="ECO:0008006" key="3">
    <source>
        <dbReference type="Google" id="ProtNLM"/>
    </source>
</evidence>
<evidence type="ECO:0000313" key="2">
    <source>
        <dbReference type="Proteomes" id="UP001063350"/>
    </source>
</evidence>
<dbReference type="AlphaFoldDB" id="A0A915UBA4"/>
<accession>A0A915UBA4</accession>
<sequence length="264" mass="29571">MIKTLLYIDEDLSSSIALRYAAYLYKLIDMELYVTHVEEPDPNEQAGTGWVRRTWENGVASSGRQLIERMLRTEKIHCPLAGRPKVFVGDKAKEISYELRSGGYNLYMEGYLNTADSEAFYQLISSPVYTKAPCPVMVVKNLSLSTRCALLCADSVDPQVLVEKTMAIIGDSTLSVDLVYFKFRESESLTFLEKREAGSSLQQAEKLLEEAGKTPENVTVLLGTPEQVGDHLKDYVFVSSTLPTRKSMRMEALANTLSTVMLVR</sequence>
<name>A0A915UBA4_9BACT</name>
<dbReference type="KEGG" id="ddu:GF1_31970"/>
<dbReference type="SUPFAM" id="SSF52402">
    <property type="entry name" value="Adenine nucleotide alpha hydrolases-like"/>
    <property type="match status" value="1"/>
</dbReference>
<dbReference type="Gene3D" id="3.40.50.12370">
    <property type="match status" value="1"/>
</dbReference>
<reference evidence="1" key="1">
    <citation type="submission" date="2020-12" db="EMBL/GenBank/DDBJ databases">
        <title>Desulfobium dissulfuricans gen. nov., sp. nov., a novel mesophilic, sulfate-reducing bacterium isolated from a deep-sea hydrothermal vent.</title>
        <authorList>
            <person name="Hashimoto Y."/>
            <person name="Tame A."/>
            <person name="Sawayama S."/>
            <person name="Miyazaki J."/>
            <person name="Takai K."/>
            <person name="Nakagawa S."/>
        </authorList>
    </citation>
    <scope>NUCLEOTIDE SEQUENCE</scope>
    <source>
        <strain evidence="1">GF1</strain>
    </source>
</reference>
<dbReference type="RefSeq" id="WP_267927535.1">
    <property type="nucleotide sequence ID" value="NZ_AP024233.1"/>
</dbReference>
<dbReference type="Proteomes" id="UP001063350">
    <property type="component" value="Chromosome"/>
</dbReference>